<proteinExistence type="predicted"/>
<sequence>MVERLTGMTNGFCHRLNSPALNRGRPILLSNCYLPLSNFSSNRSKDIGRATRLAFELPDLLSPSFLISLTLHFEAHFISFVYI</sequence>
<reference evidence="1 2" key="1">
    <citation type="journal article" date="2015" name="Arch. Virol.">
        <title>Sequence and genome organization of papaya meleira virus infecting papaya in Brazil.</title>
        <authorList>
            <person name="Abreu E.F."/>
            <person name="Daltro C.B."/>
            <person name="Nogueira E.O."/>
            <person name="Andrade E.C."/>
            <person name="Aragao F.J."/>
        </authorList>
    </citation>
    <scope>NUCLEOTIDE SEQUENCE [LARGE SCALE GENOMIC DNA]</scope>
    <source>
        <strain evidence="1 2">RN Brazil</strain>
    </source>
</reference>
<dbReference type="KEGG" id="vg:26196512"/>
<evidence type="ECO:0000313" key="1">
    <source>
        <dbReference type="EMBL" id="ALL54977.1"/>
    </source>
</evidence>
<dbReference type="RefSeq" id="YP_009179228.1">
    <property type="nucleotide sequence ID" value="NC_028378.1"/>
</dbReference>
<organism evidence="1 2">
    <name type="scientific">Papaya meleira virus</name>
    <dbReference type="NCBI Taxonomy" id="1497848"/>
    <lineage>
        <taxon>Viruses</taxon>
        <taxon>Riboviria</taxon>
        <taxon>Orthornavirae</taxon>
        <taxon>Duplornaviricota</taxon>
        <taxon>Chrymotiviricetes</taxon>
        <taxon>Ghabrivirales</taxon>
        <taxon>Totiviridae</taxon>
    </lineage>
</organism>
<dbReference type="Proteomes" id="UP000243000">
    <property type="component" value="Segment"/>
</dbReference>
<keyword evidence="2" id="KW-1185">Reference proteome</keyword>
<protein>
    <submittedName>
        <fullName evidence="1">Uncharacterized protein</fullName>
    </submittedName>
</protein>
<evidence type="ECO:0000313" key="2">
    <source>
        <dbReference type="Proteomes" id="UP000243000"/>
    </source>
</evidence>
<dbReference type="EMBL" id="KT013296">
    <property type="protein sequence ID" value="ALL54977.1"/>
    <property type="molecule type" value="Genomic_RNA"/>
</dbReference>
<name>A0A0N7JQJ6_9VIRU</name>
<dbReference type="GeneID" id="26196512"/>
<accession>A0A0N7JQJ6</accession>